<organism evidence="2 3">
    <name type="scientific">Mycolicibacterium parafortuitum</name>
    <name type="common">Mycobacterium parafortuitum</name>
    <dbReference type="NCBI Taxonomy" id="39692"/>
    <lineage>
        <taxon>Bacteria</taxon>
        <taxon>Bacillati</taxon>
        <taxon>Actinomycetota</taxon>
        <taxon>Actinomycetes</taxon>
        <taxon>Mycobacteriales</taxon>
        <taxon>Mycobacteriaceae</taxon>
        <taxon>Mycolicibacterium</taxon>
    </lineage>
</organism>
<proteinExistence type="predicted"/>
<reference evidence="2 3" key="1">
    <citation type="journal article" date="2019" name="Emerg. Microbes Infect.">
        <title>Comprehensive subspecies identification of 175 nontuberculous mycobacteria species based on 7547 genomic profiles.</title>
        <authorList>
            <person name="Matsumoto Y."/>
            <person name="Kinjo T."/>
            <person name="Motooka D."/>
            <person name="Nabeya D."/>
            <person name="Jung N."/>
            <person name="Uechi K."/>
            <person name="Horii T."/>
            <person name="Iida T."/>
            <person name="Fujita J."/>
            <person name="Nakamura S."/>
        </authorList>
    </citation>
    <scope>NUCLEOTIDE SEQUENCE [LARGE SCALE GENOMIC DNA]</scope>
    <source>
        <strain evidence="2 3">JCM 6367</strain>
    </source>
</reference>
<dbReference type="AlphaFoldDB" id="A0A7I7U347"/>
<evidence type="ECO:0000313" key="3">
    <source>
        <dbReference type="Proteomes" id="UP000466554"/>
    </source>
</evidence>
<accession>A0A7I7U347</accession>
<dbReference type="EMBL" id="AP022598">
    <property type="protein sequence ID" value="BBY75778.1"/>
    <property type="molecule type" value="Genomic_DNA"/>
</dbReference>
<gene>
    <name evidence="2" type="ORF">MPRF_26770</name>
</gene>
<name>A0A7I7U347_MYCPF</name>
<evidence type="ECO:0000256" key="1">
    <source>
        <dbReference type="SAM" id="SignalP"/>
    </source>
</evidence>
<feature type="chain" id="PRO_5029882665" evidence="1">
    <location>
        <begin position="25"/>
        <end position="94"/>
    </location>
</feature>
<feature type="signal peptide" evidence="1">
    <location>
        <begin position="1"/>
        <end position="24"/>
    </location>
</feature>
<evidence type="ECO:0000313" key="2">
    <source>
        <dbReference type="EMBL" id="BBY75778.1"/>
    </source>
</evidence>
<sequence>MRKTLAAGLLPLAAALALASPAHAENAQTTIDQLRAQGVDVRISRVGNAPLSECTVSGVRSLPAPAQQFFVDDDDFNVFTVVPRRKVAVSLDCN</sequence>
<keyword evidence="1" id="KW-0732">Signal</keyword>
<dbReference type="Proteomes" id="UP000466554">
    <property type="component" value="Chromosome"/>
</dbReference>
<dbReference type="RefSeq" id="WP_104864058.1">
    <property type="nucleotide sequence ID" value="NZ_AP022598.1"/>
</dbReference>
<protein>
    <submittedName>
        <fullName evidence="2">Uncharacterized protein</fullName>
    </submittedName>
</protein>